<gene>
    <name evidence="3" type="primary">murQ</name>
    <name evidence="5" type="ORF">CLV43_101471</name>
</gene>
<dbReference type="PROSITE" id="PS01272">
    <property type="entry name" value="GCKR"/>
    <property type="match status" value="1"/>
</dbReference>
<keyword evidence="1 3" id="KW-0456">Lyase</keyword>
<protein>
    <recommendedName>
        <fullName evidence="3">N-acetylmuramic acid 6-phosphate etherase</fullName>
        <shortName evidence="3">MurNAc-6-P etherase</shortName>
        <ecNumber evidence="3">4.2.1.126</ecNumber>
    </recommendedName>
    <alternativeName>
        <fullName evidence="3">N-acetylmuramic acid 6-phosphate hydrolase</fullName>
    </alternativeName>
    <alternativeName>
        <fullName evidence="3">N-acetylmuramic acid 6-phosphate lyase</fullName>
    </alternativeName>
</protein>
<dbReference type="NCBIfam" id="NF009222">
    <property type="entry name" value="PRK12570.1"/>
    <property type="match status" value="1"/>
</dbReference>
<keyword evidence="6" id="KW-1185">Reference proteome</keyword>
<dbReference type="GO" id="GO:0016803">
    <property type="term" value="F:ether hydrolase activity"/>
    <property type="evidence" value="ECO:0007669"/>
    <property type="project" value="TreeGrafter"/>
</dbReference>
<comment type="function">
    <text evidence="3">Specifically catalyzes the cleavage of the D-lactyl ether substituent of MurNAc 6-phosphate, producing GlcNAc 6-phosphate and D-lactate.</text>
</comment>
<organism evidence="5 6">
    <name type="scientific">Umezawaea tangerina</name>
    <dbReference type="NCBI Taxonomy" id="84725"/>
    <lineage>
        <taxon>Bacteria</taxon>
        <taxon>Bacillati</taxon>
        <taxon>Actinomycetota</taxon>
        <taxon>Actinomycetes</taxon>
        <taxon>Pseudonocardiales</taxon>
        <taxon>Pseudonocardiaceae</taxon>
        <taxon>Umezawaea</taxon>
    </lineage>
</organism>
<dbReference type="GO" id="GO:0046348">
    <property type="term" value="P:amino sugar catabolic process"/>
    <property type="evidence" value="ECO:0007669"/>
    <property type="project" value="InterPro"/>
</dbReference>
<dbReference type="AlphaFoldDB" id="A0A2T0TKF5"/>
<dbReference type="EMBL" id="PVTF01000001">
    <property type="protein sequence ID" value="PRY46200.1"/>
    <property type="molecule type" value="Genomic_DNA"/>
</dbReference>
<dbReference type="PANTHER" id="PTHR10088:SF4">
    <property type="entry name" value="GLUCOKINASE REGULATORY PROTEIN"/>
    <property type="match status" value="1"/>
</dbReference>
<dbReference type="Pfam" id="PF22645">
    <property type="entry name" value="GKRP_SIS_N"/>
    <property type="match status" value="1"/>
</dbReference>
<comment type="subunit">
    <text evidence="3">Homodimer.</text>
</comment>
<reference evidence="5 6" key="1">
    <citation type="submission" date="2018-03" db="EMBL/GenBank/DDBJ databases">
        <title>Genomic Encyclopedia of Archaeal and Bacterial Type Strains, Phase II (KMG-II): from individual species to whole genera.</title>
        <authorList>
            <person name="Goeker M."/>
        </authorList>
    </citation>
    <scope>NUCLEOTIDE SEQUENCE [LARGE SCALE GENOMIC DNA]</scope>
    <source>
        <strain evidence="5 6">DSM 44720</strain>
    </source>
</reference>
<dbReference type="InterPro" id="IPR040190">
    <property type="entry name" value="MURQ/GCKR"/>
</dbReference>
<keyword evidence="2 3" id="KW-0119">Carbohydrate metabolism</keyword>
<dbReference type="HAMAP" id="MF_00068">
    <property type="entry name" value="MurQ"/>
    <property type="match status" value="1"/>
</dbReference>
<accession>A0A2T0TKF5</accession>
<dbReference type="OrthoDB" id="9813395at2"/>
<feature type="active site" description="Proton donor" evidence="3">
    <location>
        <position position="91"/>
    </location>
</feature>
<dbReference type="InterPro" id="IPR005486">
    <property type="entry name" value="Glucokinase_regulatory_CS"/>
</dbReference>
<dbReference type="SUPFAM" id="SSF53697">
    <property type="entry name" value="SIS domain"/>
    <property type="match status" value="1"/>
</dbReference>
<dbReference type="RefSeq" id="WP_106185265.1">
    <property type="nucleotide sequence ID" value="NZ_PVTF01000001.1"/>
</dbReference>
<comment type="similarity">
    <text evidence="3">Belongs to the GCKR-like family. MurNAc-6-P etherase subfamily.</text>
</comment>
<dbReference type="PROSITE" id="PS51464">
    <property type="entry name" value="SIS"/>
    <property type="match status" value="1"/>
</dbReference>
<dbReference type="InterPro" id="IPR005488">
    <property type="entry name" value="Etherase_MurQ"/>
</dbReference>
<dbReference type="EC" id="4.2.1.126" evidence="3"/>
<dbReference type="GO" id="GO:0097367">
    <property type="term" value="F:carbohydrate derivative binding"/>
    <property type="evidence" value="ECO:0007669"/>
    <property type="project" value="InterPro"/>
</dbReference>
<dbReference type="Gene3D" id="3.40.50.10490">
    <property type="entry name" value="Glucose-6-phosphate isomerase like protein, domain 1"/>
    <property type="match status" value="1"/>
</dbReference>
<comment type="caution">
    <text evidence="5">The sequence shown here is derived from an EMBL/GenBank/DDBJ whole genome shotgun (WGS) entry which is preliminary data.</text>
</comment>
<feature type="domain" description="SIS" evidence="4">
    <location>
        <begin position="63"/>
        <end position="225"/>
    </location>
</feature>
<comment type="miscellaneous">
    <text evidence="3">A lyase-type mechanism (elimination/hydration) is suggested for the cleavage of the lactyl ether bond of MurNAc 6-phosphate, with the formation of an alpha,beta-unsaturated aldehyde intermediate with (E)-stereochemistry, followed by the syn addition of water to give product.</text>
</comment>
<dbReference type="UniPathway" id="UPA00342"/>
<feature type="active site" evidence="3">
    <location>
        <position position="122"/>
    </location>
</feature>
<evidence type="ECO:0000256" key="2">
    <source>
        <dbReference type="ARBA" id="ARBA00023277"/>
    </source>
</evidence>
<sequence length="308" mass="32159">MTSYRNGVAVRVDSPTEMRNPRTLDIDRMSTLDILRAINLEDHVVPDAVAAVLPEVARAADLAVLALRAGGRVHYVGAGTSGRLATLDAAELVPTFNTPPDWFLAHHAGGQEALVRALENVEDDDLGGAAQIRTHAAAGDLVLGVTASGRTPFVVGALREARAMGASTVLVSNNPVTPSPCEVDVLIALDTGPEAIAGSTRMKAGSSQKLVLTSFSTAVMVRLGRTYSNLMVSMRATNAKLRGRTVRILREATGLAEQECTDALTGSGGDLKVALVHLLSGVTFARAAEALVGSDGHVRQALVSLNGR</sequence>
<dbReference type="PANTHER" id="PTHR10088">
    <property type="entry name" value="GLUCOKINASE REGULATORY PROTEIN"/>
    <property type="match status" value="1"/>
</dbReference>
<evidence type="ECO:0000256" key="3">
    <source>
        <dbReference type="HAMAP-Rule" id="MF_00068"/>
    </source>
</evidence>
<evidence type="ECO:0000256" key="1">
    <source>
        <dbReference type="ARBA" id="ARBA00023239"/>
    </source>
</evidence>
<dbReference type="GO" id="GO:0016835">
    <property type="term" value="F:carbon-oxygen lyase activity"/>
    <property type="evidence" value="ECO:0007669"/>
    <property type="project" value="UniProtKB-UniRule"/>
</dbReference>
<dbReference type="GO" id="GO:0097173">
    <property type="term" value="P:N-acetylmuramic acid catabolic process"/>
    <property type="evidence" value="ECO:0007669"/>
    <property type="project" value="UniProtKB-UniPathway"/>
</dbReference>
<dbReference type="Gene3D" id="1.10.8.1080">
    <property type="match status" value="1"/>
</dbReference>
<evidence type="ECO:0000259" key="4">
    <source>
        <dbReference type="PROSITE" id="PS51464"/>
    </source>
</evidence>
<comment type="catalytic activity">
    <reaction evidence="3">
        <text>N-acetyl-D-muramate 6-phosphate + H2O = N-acetyl-D-glucosamine 6-phosphate + (R)-lactate</text>
        <dbReference type="Rhea" id="RHEA:26410"/>
        <dbReference type="ChEBI" id="CHEBI:15377"/>
        <dbReference type="ChEBI" id="CHEBI:16004"/>
        <dbReference type="ChEBI" id="CHEBI:57513"/>
        <dbReference type="ChEBI" id="CHEBI:58722"/>
        <dbReference type="EC" id="4.2.1.126"/>
    </reaction>
</comment>
<dbReference type="Proteomes" id="UP000239494">
    <property type="component" value="Unassembled WGS sequence"/>
</dbReference>
<dbReference type="NCBIfam" id="NF003915">
    <property type="entry name" value="PRK05441.1"/>
    <property type="match status" value="1"/>
</dbReference>
<dbReference type="InterPro" id="IPR001347">
    <property type="entry name" value="SIS_dom"/>
</dbReference>
<dbReference type="InterPro" id="IPR046348">
    <property type="entry name" value="SIS_dom_sf"/>
</dbReference>
<proteinExistence type="inferred from homology"/>
<evidence type="ECO:0000313" key="5">
    <source>
        <dbReference type="EMBL" id="PRY46200.1"/>
    </source>
</evidence>
<comment type="pathway">
    <text evidence="3">Amino-sugar metabolism; N-acetylmuramate degradation.</text>
</comment>
<name>A0A2T0TKF5_9PSEU</name>
<dbReference type="CDD" id="cd05007">
    <property type="entry name" value="SIS_Etherase"/>
    <property type="match status" value="1"/>
</dbReference>
<evidence type="ECO:0000313" key="6">
    <source>
        <dbReference type="Proteomes" id="UP000239494"/>
    </source>
</evidence>
<dbReference type="GO" id="GO:0009254">
    <property type="term" value="P:peptidoglycan turnover"/>
    <property type="evidence" value="ECO:0007669"/>
    <property type="project" value="TreeGrafter"/>
</dbReference>